<dbReference type="InterPro" id="IPR007077">
    <property type="entry name" value="TfoX_C"/>
</dbReference>
<comment type="caution">
    <text evidence="2">The sequence shown here is derived from an EMBL/GenBank/DDBJ whole genome shotgun (WGS) entry which is preliminary data.</text>
</comment>
<accession>A0A6B2JU74</accession>
<dbReference type="Proteomes" id="UP000474757">
    <property type="component" value="Unassembled WGS sequence"/>
</dbReference>
<dbReference type="Gene3D" id="1.10.150.20">
    <property type="entry name" value="5' to 3' exonuclease, C-terminal subdomain"/>
    <property type="match status" value="1"/>
</dbReference>
<gene>
    <name evidence="2" type="ORF">GZA08_11610</name>
</gene>
<sequence>MRAISTIPNLGPASEADYRDAGFSSAEEIEAAGADVAYLRLLAAGKRPHFIGYYALVLGLQGRPWHSCTKDEKAVLRQRYDALMAQARDQGAPSAGLAAFLHDMGFSERSAQ</sequence>
<evidence type="ECO:0000313" key="2">
    <source>
        <dbReference type="EMBL" id="NDV01610.1"/>
    </source>
</evidence>
<dbReference type="Pfam" id="PF04994">
    <property type="entry name" value="TfoX_C"/>
    <property type="match status" value="1"/>
</dbReference>
<dbReference type="RefSeq" id="WP_163893692.1">
    <property type="nucleotide sequence ID" value="NZ_JAAFYS010000002.1"/>
</dbReference>
<feature type="domain" description="TfoX C-terminal" evidence="1">
    <location>
        <begin position="3"/>
        <end position="79"/>
    </location>
</feature>
<protein>
    <submittedName>
        <fullName evidence="2">Competence protein TfoX</fullName>
    </submittedName>
</protein>
<organism evidence="2 3">
    <name type="scientific">Pseudoroseicyclus tamaricis</name>
    <dbReference type="NCBI Taxonomy" id="2705421"/>
    <lineage>
        <taxon>Bacteria</taxon>
        <taxon>Pseudomonadati</taxon>
        <taxon>Pseudomonadota</taxon>
        <taxon>Alphaproteobacteria</taxon>
        <taxon>Rhodobacterales</taxon>
        <taxon>Paracoccaceae</taxon>
        <taxon>Pseudoroseicyclus</taxon>
    </lineage>
</organism>
<name>A0A6B2JU74_9RHOB</name>
<evidence type="ECO:0000313" key="3">
    <source>
        <dbReference type="Proteomes" id="UP000474757"/>
    </source>
</evidence>
<evidence type="ECO:0000259" key="1">
    <source>
        <dbReference type="Pfam" id="PF04994"/>
    </source>
</evidence>
<keyword evidence="3" id="KW-1185">Reference proteome</keyword>
<dbReference type="AlphaFoldDB" id="A0A6B2JU74"/>
<reference evidence="2 3" key="1">
    <citation type="submission" date="2020-02" db="EMBL/GenBank/DDBJ databases">
        <title>Pseudoroseicyclus tamarix, sp. nov., isolated from offshore sediment of a Tamarix chinensis forest.</title>
        <authorList>
            <person name="Gai Y."/>
        </authorList>
    </citation>
    <scope>NUCLEOTIDE SEQUENCE [LARGE SCALE GENOMIC DNA]</scope>
    <source>
        <strain evidence="2 3">CLL3-39</strain>
    </source>
</reference>
<proteinExistence type="predicted"/>
<dbReference type="EMBL" id="JAAGAB010000002">
    <property type="protein sequence ID" value="NDV01610.1"/>
    <property type="molecule type" value="Genomic_DNA"/>
</dbReference>